<feature type="transmembrane region" description="Helical" evidence="10">
    <location>
        <begin position="438"/>
        <end position="460"/>
    </location>
</feature>
<feature type="transmembrane region" description="Helical" evidence="10">
    <location>
        <begin position="241"/>
        <end position="263"/>
    </location>
</feature>
<dbReference type="InterPro" id="IPR004713">
    <property type="entry name" value="CaH_exchang"/>
</dbReference>
<dbReference type="GO" id="GO:0012505">
    <property type="term" value="C:endomembrane system"/>
    <property type="evidence" value="ECO:0007669"/>
    <property type="project" value="UniProtKB-SubCell"/>
</dbReference>
<evidence type="ECO:0000256" key="8">
    <source>
        <dbReference type="SAM" id="Coils"/>
    </source>
</evidence>
<dbReference type="EMBL" id="ML987195">
    <property type="protein sequence ID" value="KAF2248857.1"/>
    <property type="molecule type" value="Genomic_DNA"/>
</dbReference>
<dbReference type="GO" id="GO:0015369">
    <property type="term" value="F:calcium:proton antiporter activity"/>
    <property type="evidence" value="ECO:0007669"/>
    <property type="project" value="TreeGrafter"/>
</dbReference>
<feature type="transmembrane region" description="Helical" evidence="10">
    <location>
        <begin position="304"/>
        <end position="327"/>
    </location>
</feature>
<evidence type="ECO:0000256" key="2">
    <source>
        <dbReference type="ARBA" id="ARBA00008170"/>
    </source>
</evidence>
<dbReference type="PANTHER" id="PTHR31503">
    <property type="entry name" value="VACUOLAR CALCIUM ION TRANSPORTER"/>
    <property type="match status" value="1"/>
</dbReference>
<organism evidence="12 13">
    <name type="scientific">Trematosphaeria pertusa</name>
    <dbReference type="NCBI Taxonomy" id="390896"/>
    <lineage>
        <taxon>Eukaryota</taxon>
        <taxon>Fungi</taxon>
        <taxon>Dikarya</taxon>
        <taxon>Ascomycota</taxon>
        <taxon>Pezizomycotina</taxon>
        <taxon>Dothideomycetes</taxon>
        <taxon>Pleosporomycetidae</taxon>
        <taxon>Pleosporales</taxon>
        <taxon>Massarineae</taxon>
        <taxon>Trematosphaeriaceae</taxon>
        <taxon>Trematosphaeria</taxon>
    </lineage>
</organism>
<dbReference type="InterPro" id="IPR004837">
    <property type="entry name" value="NaCa_Exmemb"/>
</dbReference>
<dbReference type="Gene3D" id="1.20.1420.30">
    <property type="entry name" value="NCX, central ion-binding region"/>
    <property type="match status" value="2"/>
</dbReference>
<dbReference type="GeneID" id="54575203"/>
<sequence>MMNLDAIRRKAHQTASASGGPNYNPFARKRSREPSDVENQMHRTRSENNVQPAIEEQRRAESRQAEKEFPPPPHAGTAPATSPTSAGGSETAPGFTGEKDFADIPNGGPRKESADVSSQTAVDSSSHLTKRAKFKNIFRKEAEDDNTAELEREEAEKVSLEERKKRALKKKIPVGAQFKAVLFGSWINVLLIFVPVGFAVYYSHKVGPVPVFIINFVAIIPLAAMLSYATEELAIRVGETLGGLLNATFGNAVELIVSVQALIKDEITIVKTSLIGSMLSNLLLVLGMSFFLGGINRVEQFFNVTVAQTAASLLALCIASLIIPTVFHQMISEDASDAGDAARNQELSRGTAVILLLVYGAYLFFQLKSHATMYNAPSQKVAKRKSSKVEEGATTRGIATIGAGTAAASGGEVNAKHLFKNGEEEEEEDEIEEPQLSWIGAIITLAIATTLVAFCSEFMVSSIDGLTATGSVSTVFVGLILLPIVGNAAEHATAVTVAIKDKMDLSIGVAVGSSMQIALLVLPLIVVLGWILGKDCMTLYFDTFQIAVLFVSVLLVNYLIQDGKSHWLEGVLLMSSYLIIALAAWFYPNMEDEQC</sequence>
<name>A0A6A6IF82_9PLEO</name>
<comment type="similarity">
    <text evidence="2">Belongs to the Ca(2+):cation antiporter (CaCA) (TC 2.A.19) family.</text>
</comment>
<protein>
    <submittedName>
        <fullName evidence="12">Calcium/proton exchanger</fullName>
    </submittedName>
</protein>
<reference evidence="12" key="1">
    <citation type="journal article" date="2020" name="Stud. Mycol.">
        <title>101 Dothideomycetes genomes: a test case for predicting lifestyles and emergence of pathogens.</title>
        <authorList>
            <person name="Haridas S."/>
            <person name="Albert R."/>
            <person name="Binder M."/>
            <person name="Bloem J."/>
            <person name="Labutti K."/>
            <person name="Salamov A."/>
            <person name="Andreopoulos B."/>
            <person name="Baker S."/>
            <person name="Barry K."/>
            <person name="Bills G."/>
            <person name="Bluhm B."/>
            <person name="Cannon C."/>
            <person name="Castanera R."/>
            <person name="Culley D."/>
            <person name="Daum C."/>
            <person name="Ezra D."/>
            <person name="Gonzalez J."/>
            <person name="Henrissat B."/>
            <person name="Kuo A."/>
            <person name="Liang C."/>
            <person name="Lipzen A."/>
            <person name="Lutzoni F."/>
            <person name="Magnuson J."/>
            <person name="Mondo S."/>
            <person name="Nolan M."/>
            <person name="Ohm R."/>
            <person name="Pangilinan J."/>
            <person name="Park H.-J."/>
            <person name="Ramirez L."/>
            <person name="Alfaro M."/>
            <person name="Sun H."/>
            <person name="Tritt A."/>
            <person name="Yoshinaga Y."/>
            <person name="Zwiers L.-H."/>
            <person name="Turgeon B."/>
            <person name="Goodwin S."/>
            <person name="Spatafora J."/>
            <person name="Crous P."/>
            <person name="Grigoriev I."/>
        </authorList>
    </citation>
    <scope>NUCLEOTIDE SEQUENCE</scope>
    <source>
        <strain evidence="12">CBS 122368</strain>
    </source>
</reference>
<comment type="subcellular location">
    <subcellularLocation>
        <location evidence="1">Endomembrane system</location>
        <topology evidence="1">Multi-pass membrane protein</topology>
    </subcellularLocation>
</comment>
<feature type="domain" description="Sodium/calcium exchanger membrane region" evidence="11">
    <location>
        <begin position="441"/>
        <end position="585"/>
    </location>
</feature>
<evidence type="ECO:0000256" key="6">
    <source>
        <dbReference type="ARBA" id="ARBA00023065"/>
    </source>
</evidence>
<feature type="compositionally biased region" description="Low complexity" evidence="9">
    <location>
        <begin position="75"/>
        <end position="89"/>
    </location>
</feature>
<accession>A0A6A6IF82</accession>
<feature type="transmembrane region" description="Helical" evidence="10">
    <location>
        <begin position="466"/>
        <end position="486"/>
    </location>
</feature>
<feature type="transmembrane region" description="Helical" evidence="10">
    <location>
        <begin position="539"/>
        <end position="560"/>
    </location>
</feature>
<evidence type="ECO:0000256" key="9">
    <source>
        <dbReference type="SAM" id="MobiDB-lite"/>
    </source>
</evidence>
<keyword evidence="7 10" id="KW-0472">Membrane</keyword>
<evidence type="ECO:0000259" key="11">
    <source>
        <dbReference type="Pfam" id="PF01699"/>
    </source>
</evidence>
<feature type="domain" description="Sodium/calcium exchanger membrane region" evidence="11">
    <location>
        <begin position="211"/>
        <end position="367"/>
    </location>
</feature>
<feature type="transmembrane region" description="Helical" evidence="10">
    <location>
        <begin position="269"/>
        <end position="292"/>
    </location>
</feature>
<feature type="transmembrane region" description="Helical" evidence="10">
    <location>
        <begin position="180"/>
        <end position="203"/>
    </location>
</feature>
<feature type="coiled-coil region" evidence="8">
    <location>
        <begin position="143"/>
        <end position="170"/>
    </location>
</feature>
<evidence type="ECO:0000256" key="5">
    <source>
        <dbReference type="ARBA" id="ARBA00022989"/>
    </source>
</evidence>
<evidence type="ECO:0000256" key="7">
    <source>
        <dbReference type="ARBA" id="ARBA00023136"/>
    </source>
</evidence>
<dbReference type="Proteomes" id="UP000800094">
    <property type="component" value="Unassembled WGS sequence"/>
</dbReference>
<dbReference type="FunFam" id="1.20.1420.30:FF:000011">
    <property type="entry name" value="Vacuolar calcium ion transporter"/>
    <property type="match status" value="1"/>
</dbReference>
<proteinExistence type="inferred from homology"/>
<feature type="transmembrane region" description="Helical" evidence="10">
    <location>
        <begin position="347"/>
        <end position="365"/>
    </location>
</feature>
<dbReference type="OrthoDB" id="1699231at2759"/>
<evidence type="ECO:0000256" key="10">
    <source>
        <dbReference type="SAM" id="Phobius"/>
    </source>
</evidence>
<feature type="region of interest" description="Disordered" evidence="9">
    <location>
        <begin position="1"/>
        <end position="127"/>
    </location>
</feature>
<evidence type="ECO:0000256" key="4">
    <source>
        <dbReference type="ARBA" id="ARBA00022692"/>
    </source>
</evidence>
<dbReference type="GO" id="GO:0006874">
    <property type="term" value="P:intracellular calcium ion homeostasis"/>
    <property type="evidence" value="ECO:0007669"/>
    <property type="project" value="TreeGrafter"/>
</dbReference>
<dbReference type="AlphaFoldDB" id="A0A6A6IF82"/>
<evidence type="ECO:0000256" key="1">
    <source>
        <dbReference type="ARBA" id="ARBA00004127"/>
    </source>
</evidence>
<keyword evidence="6" id="KW-0406">Ion transport</keyword>
<feature type="transmembrane region" description="Helical" evidence="10">
    <location>
        <begin position="567"/>
        <end position="587"/>
    </location>
</feature>
<feature type="transmembrane region" description="Helical" evidence="10">
    <location>
        <begin position="209"/>
        <end position="229"/>
    </location>
</feature>
<keyword evidence="5 10" id="KW-1133">Transmembrane helix</keyword>
<gene>
    <name evidence="12" type="ORF">BU26DRAFT_307798</name>
</gene>
<dbReference type="PANTHER" id="PTHR31503:SF20">
    <property type="entry name" value="CA(2+)_H(+) EXCHANGER, PUTATIVE (EUROFUNG)-RELATED"/>
    <property type="match status" value="1"/>
</dbReference>
<evidence type="ECO:0000313" key="13">
    <source>
        <dbReference type="Proteomes" id="UP000800094"/>
    </source>
</evidence>
<keyword evidence="13" id="KW-1185">Reference proteome</keyword>
<feature type="transmembrane region" description="Helical" evidence="10">
    <location>
        <begin position="507"/>
        <end position="533"/>
    </location>
</feature>
<keyword evidence="3" id="KW-0813">Transport</keyword>
<dbReference type="GO" id="GO:0000329">
    <property type="term" value="C:fungal-type vacuole membrane"/>
    <property type="evidence" value="ECO:0007669"/>
    <property type="project" value="TreeGrafter"/>
</dbReference>
<dbReference type="Pfam" id="PF01699">
    <property type="entry name" value="Na_Ca_ex"/>
    <property type="match status" value="2"/>
</dbReference>
<feature type="compositionally biased region" description="Polar residues" evidence="9">
    <location>
        <begin position="115"/>
        <end position="127"/>
    </location>
</feature>
<dbReference type="FunFam" id="1.20.1420.30:FF:000021">
    <property type="entry name" value="Vacuolar calcium ion transporter"/>
    <property type="match status" value="1"/>
</dbReference>
<dbReference type="RefSeq" id="XP_033683861.1">
    <property type="nucleotide sequence ID" value="XM_033821873.1"/>
</dbReference>
<dbReference type="InterPro" id="IPR044880">
    <property type="entry name" value="NCX_ion-bd_dom_sf"/>
</dbReference>
<keyword evidence="8" id="KW-0175">Coiled coil</keyword>
<keyword evidence="4 10" id="KW-0812">Transmembrane</keyword>
<feature type="compositionally biased region" description="Basic and acidic residues" evidence="9">
    <location>
        <begin position="55"/>
        <end position="69"/>
    </location>
</feature>
<feature type="compositionally biased region" description="Basic and acidic residues" evidence="9">
    <location>
        <begin position="32"/>
        <end position="46"/>
    </location>
</feature>
<evidence type="ECO:0000313" key="12">
    <source>
        <dbReference type="EMBL" id="KAF2248857.1"/>
    </source>
</evidence>
<evidence type="ECO:0000256" key="3">
    <source>
        <dbReference type="ARBA" id="ARBA00022448"/>
    </source>
</evidence>